<reference evidence="2 3" key="1">
    <citation type="submission" date="2021-01" db="EMBL/GenBank/DDBJ databases">
        <title>Cercospora kikuchii MAFF 305040 whole genome shotgun sequence.</title>
        <authorList>
            <person name="Kashiwa T."/>
            <person name="Suzuki T."/>
        </authorList>
    </citation>
    <scope>NUCLEOTIDE SEQUENCE [LARGE SCALE GENOMIC DNA]</scope>
    <source>
        <strain evidence="2 3">MAFF 305040</strain>
    </source>
</reference>
<protein>
    <submittedName>
        <fullName evidence="2">Uncharacterized protein</fullName>
    </submittedName>
</protein>
<sequence>MQIPFPTILLALGATAAVFNPVAAHDAVAARDPVAVFDPVAALDLVAADAAVLDRRGNNPFKKLKCTLWHALQVVLCQTMAQYKSTCLLVAEVNYNFCRNRAANEVPNDDDKCPPACEAQGKTCVAVCDKSTDAAGAKACIERCLAAAGVCCGAEVPT</sequence>
<keyword evidence="3" id="KW-1185">Reference proteome</keyword>
<evidence type="ECO:0000313" key="3">
    <source>
        <dbReference type="Proteomes" id="UP000825890"/>
    </source>
</evidence>
<dbReference type="GeneID" id="68293431"/>
<evidence type="ECO:0000256" key="1">
    <source>
        <dbReference type="SAM" id="SignalP"/>
    </source>
</evidence>
<keyword evidence="1" id="KW-0732">Signal</keyword>
<gene>
    <name evidence="2" type="ORF">CKM354_000785600</name>
</gene>
<feature type="chain" id="PRO_5040105766" evidence="1">
    <location>
        <begin position="25"/>
        <end position="158"/>
    </location>
</feature>
<comment type="caution">
    <text evidence="2">The sequence shown here is derived from an EMBL/GenBank/DDBJ whole genome shotgun (WGS) entry which is preliminary data.</text>
</comment>
<dbReference type="AlphaFoldDB" id="A0A9P3CRY2"/>
<dbReference type="RefSeq" id="XP_044659152.1">
    <property type="nucleotide sequence ID" value="XM_044803217.1"/>
</dbReference>
<dbReference type="EMBL" id="BOLY01000005">
    <property type="protein sequence ID" value="GIZ44665.1"/>
    <property type="molecule type" value="Genomic_DNA"/>
</dbReference>
<accession>A0A9P3CRY2</accession>
<feature type="signal peptide" evidence="1">
    <location>
        <begin position="1"/>
        <end position="24"/>
    </location>
</feature>
<name>A0A9P3CRY2_9PEZI</name>
<evidence type="ECO:0000313" key="2">
    <source>
        <dbReference type="EMBL" id="GIZ44665.1"/>
    </source>
</evidence>
<proteinExistence type="predicted"/>
<dbReference type="Proteomes" id="UP000825890">
    <property type="component" value="Unassembled WGS sequence"/>
</dbReference>
<organism evidence="2 3">
    <name type="scientific">Cercospora kikuchii</name>
    <dbReference type="NCBI Taxonomy" id="84275"/>
    <lineage>
        <taxon>Eukaryota</taxon>
        <taxon>Fungi</taxon>
        <taxon>Dikarya</taxon>
        <taxon>Ascomycota</taxon>
        <taxon>Pezizomycotina</taxon>
        <taxon>Dothideomycetes</taxon>
        <taxon>Dothideomycetidae</taxon>
        <taxon>Mycosphaerellales</taxon>
        <taxon>Mycosphaerellaceae</taxon>
        <taxon>Cercospora</taxon>
    </lineage>
</organism>